<comment type="caution">
    <text evidence="2">The sequence shown here is derived from an EMBL/GenBank/DDBJ whole genome shotgun (WGS) entry which is preliminary data.</text>
</comment>
<feature type="compositionally biased region" description="Polar residues" evidence="1">
    <location>
        <begin position="23"/>
        <end position="32"/>
    </location>
</feature>
<gene>
    <name evidence="2" type="ORF">CYNAS_LOCUS6516</name>
</gene>
<evidence type="ECO:0000313" key="3">
    <source>
        <dbReference type="Proteomes" id="UP001176961"/>
    </source>
</evidence>
<dbReference type="EMBL" id="CATQJL010000112">
    <property type="protein sequence ID" value="CAJ0594533.1"/>
    <property type="molecule type" value="Genomic_DNA"/>
</dbReference>
<proteinExistence type="predicted"/>
<dbReference type="Proteomes" id="UP001176961">
    <property type="component" value="Unassembled WGS sequence"/>
</dbReference>
<sequence length="122" mass="13765">MIKALIAFNKFIEQRLEPDTRQRSSQPLTETESSPRKRPRVSSPMEDVPGESKPFVLVILPYAMHCRLDQKLCIGLRDGKVSSEEGDIVSLVLQASLFSSLKQFDRPPMDNDEGLVQHIVSL</sequence>
<dbReference type="AlphaFoldDB" id="A0AA36GLZ8"/>
<accession>A0AA36GLZ8</accession>
<name>A0AA36GLZ8_CYLNA</name>
<evidence type="ECO:0000256" key="1">
    <source>
        <dbReference type="SAM" id="MobiDB-lite"/>
    </source>
</evidence>
<reference evidence="2" key="1">
    <citation type="submission" date="2023-07" db="EMBL/GenBank/DDBJ databases">
        <authorList>
            <consortium name="CYATHOMIX"/>
        </authorList>
    </citation>
    <scope>NUCLEOTIDE SEQUENCE</scope>
    <source>
        <strain evidence="2">N/A</strain>
    </source>
</reference>
<organism evidence="2 3">
    <name type="scientific">Cylicocyclus nassatus</name>
    <name type="common">Nematode worm</name>
    <dbReference type="NCBI Taxonomy" id="53992"/>
    <lineage>
        <taxon>Eukaryota</taxon>
        <taxon>Metazoa</taxon>
        <taxon>Ecdysozoa</taxon>
        <taxon>Nematoda</taxon>
        <taxon>Chromadorea</taxon>
        <taxon>Rhabditida</taxon>
        <taxon>Rhabditina</taxon>
        <taxon>Rhabditomorpha</taxon>
        <taxon>Strongyloidea</taxon>
        <taxon>Strongylidae</taxon>
        <taxon>Cylicocyclus</taxon>
    </lineage>
</organism>
<evidence type="ECO:0000313" key="2">
    <source>
        <dbReference type="EMBL" id="CAJ0594533.1"/>
    </source>
</evidence>
<protein>
    <submittedName>
        <fullName evidence="2">Uncharacterized protein</fullName>
    </submittedName>
</protein>
<feature type="region of interest" description="Disordered" evidence="1">
    <location>
        <begin position="17"/>
        <end position="50"/>
    </location>
</feature>
<keyword evidence="3" id="KW-1185">Reference proteome</keyword>